<protein>
    <submittedName>
        <fullName evidence="2">Uncharacterized protein</fullName>
    </submittedName>
</protein>
<sequence>MQMQRSRQPWLHPVLPASFLQFLFGMAVLVLAPFTSVGWKFRSHDFASSHWQDTVAIRTFPSDENRLVYGGTLGEEDWARRQRIGCRIIQIHGPAVWNRPDCLPQHEGVSRSRHASSYIGKEWHGNSPRLVLPPTQASRWWYNRTPRAALRCTIQIRYREAVSDANQIQVSRGEIEGA</sequence>
<feature type="transmembrane region" description="Helical" evidence="1">
    <location>
        <begin position="20"/>
        <end position="39"/>
    </location>
</feature>
<keyword evidence="1" id="KW-0812">Transmembrane</keyword>
<name>A0AAJ0M2F9_9PEZI</name>
<accession>A0AAJ0M2F9</accession>
<proteinExistence type="predicted"/>
<reference evidence="2" key="1">
    <citation type="journal article" date="2023" name="Mol. Phylogenet. Evol.">
        <title>Genome-scale phylogeny and comparative genomics of the fungal order Sordariales.</title>
        <authorList>
            <person name="Hensen N."/>
            <person name="Bonometti L."/>
            <person name="Westerberg I."/>
            <person name="Brannstrom I.O."/>
            <person name="Guillou S."/>
            <person name="Cros-Aarteil S."/>
            <person name="Calhoun S."/>
            <person name="Haridas S."/>
            <person name="Kuo A."/>
            <person name="Mondo S."/>
            <person name="Pangilinan J."/>
            <person name="Riley R."/>
            <person name="LaButti K."/>
            <person name="Andreopoulos B."/>
            <person name="Lipzen A."/>
            <person name="Chen C."/>
            <person name="Yan M."/>
            <person name="Daum C."/>
            <person name="Ng V."/>
            <person name="Clum A."/>
            <person name="Steindorff A."/>
            <person name="Ohm R.A."/>
            <person name="Martin F."/>
            <person name="Silar P."/>
            <person name="Natvig D.O."/>
            <person name="Lalanne C."/>
            <person name="Gautier V."/>
            <person name="Ament-Velasquez S.L."/>
            <person name="Kruys A."/>
            <person name="Hutchinson M.I."/>
            <person name="Powell A.J."/>
            <person name="Barry K."/>
            <person name="Miller A.N."/>
            <person name="Grigoriev I.V."/>
            <person name="Debuchy R."/>
            <person name="Gladieux P."/>
            <person name="Hiltunen Thoren M."/>
            <person name="Johannesson H."/>
        </authorList>
    </citation>
    <scope>NUCLEOTIDE SEQUENCE</scope>
    <source>
        <strain evidence="2">CBS 333.67</strain>
    </source>
</reference>
<dbReference type="GeneID" id="87880746"/>
<evidence type="ECO:0000313" key="3">
    <source>
        <dbReference type="Proteomes" id="UP001273166"/>
    </source>
</evidence>
<reference evidence="2" key="2">
    <citation type="submission" date="2023-06" db="EMBL/GenBank/DDBJ databases">
        <authorList>
            <consortium name="Lawrence Berkeley National Laboratory"/>
            <person name="Mondo S.J."/>
            <person name="Hensen N."/>
            <person name="Bonometti L."/>
            <person name="Westerberg I."/>
            <person name="Brannstrom I.O."/>
            <person name="Guillou S."/>
            <person name="Cros-Aarteil S."/>
            <person name="Calhoun S."/>
            <person name="Haridas S."/>
            <person name="Kuo A."/>
            <person name="Pangilinan J."/>
            <person name="Riley R."/>
            <person name="Labutti K."/>
            <person name="Andreopoulos B."/>
            <person name="Lipzen A."/>
            <person name="Chen C."/>
            <person name="Yanf M."/>
            <person name="Daum C."/>
            <person name="Ng V."/>
            <person name="Clum A."/>
            <person name="Steindorff A."/>
            <person name="Ohm R."/>
            <person name="Martin F."/>
            <person name="Silar P."/>
            <person name="Natvig D."/>
            <person name="Lalanne C."/>
            <person name="Gautier V."/>
            <person name="Ament-Velasquez S.L."/>
            <person name="Kruys A."/>
            <person name="Hutchinson M.I."/>
            <person name="Powell A.J."/>
            <person name="Barry K."/>
            <person name="Miller A.N."/>
            <person name="Grigoriev I.V."/>
            <person name="Debuchy R."/>
            <person name="Gladieux P."/>
            <person name="Thoren M.H."/>
            <person name="Johannesson H."/>
        </authorList>
    </citation>
    <scope>NUCLEOTIDE SEQUENCE</scope>
    <source>
        <strain evidence="2">CBS 333.67</strain>
    </source>
</reference>
<dbReference type="EMBL" id="JAUDZG010000003">
    <property type="protein sequence ID" value="KAK3306542.1"/>
    <property type="molecule type" value="Genomic_DNA"/>
</dbReference>
<organism evidence="2 3">
    <name type="scientific">Chaetomium strumarium</name>
    <dbReference type="NCBI Taxonomy" id="1170767"/>
    <lineage>
        <taxon>Eukaryota</taxon>
        <taxon>Fungi</taxon>
        <taxon>Dikarya</taxon>
        <taxon>Ascomycota</taxon>
        <taxon>Pezizomycotina</taxon>
        <taxon>Sordariomycetes</taxon>
        <taxon>Sordariomycetidae</taxon>
        <taxon>Sordariales</taxon>
        <taxon>Chaetomiaceae</taxon>
        <taxon>Chaetomium</taxon>
    </lineage>
</organism>
<gene>
    <name evidence="2" type="ORF">B0T15DRAFT_144270</name>
</gene>
<dbReference type="RefSeq" id="XP_062722322.1">
    <property type="nucleotide sequence ID" value="XM_062861917.1"/>
</dbReference>
<keyword evidence="1" id="KW-1133">Transmembrane helix</keyword>
<dbReference type="Proteomes" id="UP001273166">
    <property type="component" value="Unassembled WGS sequence"/>
</dbReference>
<evidence type="ECO:0000256" key="1">
    <source>
        <dbReference type="SAM" id="Phobius"/>
    </source>
</evidence>
<dbReference type="AlphaFoldDB" id="A0AAJ0M2F9"/>
<keyword evidence="1" id="KW-0472">Membrane</keyword>
<comment type="caution">
    <text evidence="2">The sequence shown here is derived from an EMBL/GenBank/DDBJ whole genome shotgun (WGS) entry which is preliminary data.</text>
</comment>
<keyword evidence="3" id="KW-1185">Reference proteome</keyword>
<evidence type="ECO:0000313" key="2">
    <source>
        <dbReference type="EMBL" id="KAK3306542.1"/>
    </source>
</evidence>